<dbReference type="PANTHER" id="PTHR32009:SF133">
    <property type="entry name" value="TIR DOMAIN-CONTAINING PROTEIN"/>
    <property type="match status" value="1"/>
</dbReference>
<name>A0AAP0GHP8_9ASTR</name>
<dbReference type="PANTHER" id="PTHR32009">
    <property type="entry name" value="TMV RESISTANCE PROTEIN N-LIKE"/>
    <property type="match status" value="1"/>
</dbReference>
<dbReference type="GO" id="GO:0007165">
    <property type="term" value="P:signal transduction"/>
    <property type="evidence" value="ECO:0007669"/>
    <property type="project" value="InterPro"/>
</dbReference>
<evidence type="ECO:0000256" key="1">
    <source>
        <dbReference type="ARBA" id="ARBA00023027"/>
    </source>
</evidence>
<organism evidence="3 4">
    <name type="scientific">Deinandra increscens subsp. villosa</name>
    <dbReference type="NCBI Taxonomy" id="3103831"/>
    <lineage>
        <taxon>Eukaryota</taxon>
        <taxon>Viridiplantae</taxon>
        <taxon>Streptophyta</taxon>
        <taxon>Embryophyta</taxon>
        <taxon>Tracheophyta</taxon>
        <taxon>Spermatophyta</taxon>
        <taxon>Magnoliopsida</taxon>
        <taxon>eudicotyledons</taxon>
        <taxon>Gunneridae</taxon>
        <taxon>Pentapetalae</taxon>
        <taxon>asterids</taxon>
        <taxon>campanulids</taxon>
        <taxon>Asterales</taxon>
        <taxon>Asteraceae</taxon>
        <taxon>Asteroideae</taxon>
        <taxon>Heliantheae alliance</taxon>
        <taxon>Madieae</taxon>
        <taxon>Madiinae</taxon>
        <taxon>Deinandra</taxon>
    </lineage>
</organism>
<dbReference type="PROSITE" id="PS50104">
    <property type="entry name" value="TIR"/>
    <property type="match status" value="1"/>
</dbReference>
<proteinExistence type="predicted"/>
<feature type="domain" description="TIR" evidence="2">
    <location>
        <begin position="24"/>
        <end position="182"/>
    </location>
</feature>
<dbReference type="InterPro" id="IPR000157">
    <property type="entry name" value="TIR_dom"/>
</dbReference>
<evidence type="ECO:0000313" key="4">
    <source>
        <dbReference type="Proteomes" id="UP001408789"/>
    </source>
</evidence>
<dbReference type="Pfam" id="PF01582">
    <property type="entry name" value="TIR"/>
    <property type="match status" value="1"/>
</dbReference>
<gene>
    <name evidence="3" type="ORF">SSX86_032525</name>
</gene>
<dbReference type="SMART" id="SM00255">
    <property type="entry name" value="TIR"/>
    <property type="match status" value="1"/>
</dbReference>
<dbReference type="AlphaFoldDB" id="A0AAP0GHP8"/>
<reference evidence="3 4" key="1">
    <citation type="submission" date="2024-04" db="EMBL/GenBank/DDBJ databases">
        <title>The reference genome of an endangered Asteraceae, Deinandra increscens subsp. villosa, native to the Central Coast of California.</title>
        <authorList>
            <person name="Guilliams M."/>
            <person name="Hasenstab-Lehman K."/>
            <person name="Meyer R."/>
            <person name="Mcevoy S."/>
        </authorList>
    </citation>
    <scope>NUCLEOTIDE SEQUENCE [LARGE SCALE GENOMIC DNA]</scope>
    <source>
        <tissue evidence="3">Leaf</tissue>
    </source>
</reference>
<sequence length="182" mass="20641">MAILSEIVEEASPSSSPPTNDRIDEYDVFLSFRGADTRLGFTNHLHTALKEASLVTFYDDEEIQTGESLKPEIENAIIASRASIVVLSKNYASSTWCLDELVLILKQKKDSNQIVIPIFFHVQPAHIRKQQGSFGKAMKKHRREMEAKTNVEEKSLWAEKIEIWREALIEVSNLKGLNARGR</sequence>
<comment type="caution">
    <text evidence="3">The sequence shown here is derived from an EMBL/GenBank/DDBJ whole genome shotgun (WGS) entry which is preliminary data.</text>
</comment>
<evidence type="ECO:0000313" key="3">
    <source>
        <dbReference type="EMBL" id="KAK9048510.1"/>
    </source>
</evidence>
<keyword evidence="4" id="KW-1185">Reference proteome</keyword>
<keyword evidence="1" id="KW-0520">NAD</keyword>
<dbReference type="InterPro" id="IPR035897">
    <property type="entry name" value="Toll_tir_struct_dom_sf"/>
</dbReference>
<dbReference type="Gene3D" id="3.40.50.10140">
    <property type="entry name" value="Toll/interleukin-1 receptor homology (TIR) domain"/>
    <property type="match status" value="1"/>
</dbReference>
<protein>
    <recommendedName>
        <fullName evidence="2">TIR domain-containing protein</fullName>
    </recommendedName>
</protein>
<dbReference type="FunFam" id="3.40.50.10140:FF:000007">
    <property type="entry name" value="Disease resistance protein (TIR-NBS-LRR class)"/>
    <property type="match status" value="1"/>
</dbReference>
<dbReference type="Proteomes" id="UP001408789">
    <property type="component" value="Unassembled WGS sequence"/>
</dbReference>
<dbReference type="SUPFAM" id="SSF52200">
    <property type="entry name" value="Toll/Interleukin receptor TIR domain"/>
    <property type="match status" value="1"/>
</dbReference>
<evidence type="ECO:0000259" key="2">
    <source>
        <dbReference type="PROSITE" id="PS50104"/>
    </source>
</evidence>
<dbReference type="EMBL" id="JBCNJP010011885">
    <property type="protein sequence ID" value="KAK9048510.1"/>
    <property type="molecule type" value="Genomic_DNA"/>
</dbReference>
<accession>A0AAP0GHP8</accession>